<evidence type="ECO:0000259" key="2">
    <source>
        <dbReference type="Pfam" id="PF18602"/>
    </source>
</evidence>
<gene>
    <name evidence="3" type="ORF">ATL17_1574</name>
</gene>
<proteinExistence type="predicted"/>
<feature type="chain" id="PRO_5020355520" description="Rap1a immunity protein domain-containing protein" evidence="1">
    <location>
        <begin position="28"/>
        <end position="143"/>
    </location>
</feature>
<comment type="caution">
    <text evidence="3">The sequence shown here is derived from an EMBL/GenBank/DDBJ whole genome shotgun (WGS) entry which is preliminary data.</text>
</comment>
<dbReference type="OrthoDB" id="8266144at2"/>
<sequence>MTILFRLAKPLLRMMLILVSFPAVVFAQETPISSNVNGNEIYKYCTSEKTTEITMCMGYLIGLNEGIHLSISIPAIRSLGPDASPEQIQKFGEELLGYCVPDGVTYEQQKDIFVSYLKQYPSVRHEGARLLYYSAFIMAFPCS</sequence>
<evidence type="ECO:0000313" key="4">
    <source>
        <dbReference type="Proteomes" id="UP000295391"/>
    </source>
</evidence>
<accession>A0A4R6VJ93</accession>
<keyword evidence="1" id="KW-0732">Signal</keyword>
<keyword evidence="4" id="KW-1185">Reference proteome</keyword>
<evidence type="ECO:0000313" key="3">
    <source>
        <dbReference type="EMBL" id="TDQ63568.1"/>
    </source>
</evidence>
<protein>
    <recommendedName>
        <fullName evidence="2">Rap1a immunity protein domain-containing protein</fullName>
    </recommendedName>
</protein>
<feature type="domain" description="Rap1a immunity protein" evidence="2">
    <location>
        <begin position="37"/>
        <end position="142"/>
    </location>
</feature>
<evidence type="ECO:0000256" key="1">
    <source>
        <dbReference type="SAM" id="SignalP"/>
    </source>
</evidence>
<dbReference type="InterPro" id="IPR041238">
    <property type="entry name" value="Rap1a"/>
</dbReference>
<reference evidence="3 4" key="1">
    <citation type="submission" date="2019-03" db="EMBL/GenBank/DDBJ databases">
        <title>Genomic Encyclopedia of Type Strains, Phase III (KMG-III): the genomes of soil and plant-associated and newly described type strains.</title>
        <authorList>
            <person name="Whitman W."/>
        </authorList>
    </citation>
    <scope>NUCLEOTIDE SEQUENCE [LARGE SCALE GENOMIC DNA]</scope>
    <source>
        <strain evidence="3 4">CGMCC 1.7002</strain>
    </source>
</reference>
<dbReference type="Pfam" id="PF18602">
    <property type="entry name" value="Rap1a"/>
    <property type="match status" value="1"/>
</dbReference>
<dbReference type="EMBL" id="SNYR01000002">
    <property type="protein sequence ID" value="TDQ63568.1"/>
    <property type="molecule type" value="Genomic_DNA"/>
</dbReference>
<feature type="signal peptide" evidence="1">
    <location>
        <begin position="1"/>
        <end position="27"/>
    </location>
</feature>
<dbReference type="AlphaFoldDB" id="A0A4R6VJ93"/>
<name>A0A4R6VJ93_9HYPH</name>
<organism evidence="3 4">
    <name type="scientific">Maritalea mobilis</name>
    <dbReference type="NCBI Taxonomy" id="483324"/>
    <lineage>
        <taxon>Bacteria</taxon>
        <taxon>Pseudomonadati</taxon>
        <taxon>Pseudomonadota</taxon>
        <taxon>Alphaproteobacteria</taxon>
        <taxon>Hyphomicrobiales</taxon>
        <taxon>Devosiaceae</taxon>
        <taxon>Maritalea</taxon>
    </lineage>
</organism>
<dbReference type="Proteomes" id="UP000295391">
    <property type="component" value="Unassembled WGS sequence"/>
</dbReference>
<dbReference type="RefSeq" id="WP_133572246.1">
    <property type="nucleotide sequence ID" value="NZ_SNYR01000002.1"/>
</dbReference>